<evidence type="ECO:0000256" key="2">
    <source>
        <dbReference type="ARBA" id="ARBA00022679"/>
    </source>
</evidence>
<evidence type="ECO:0000313" key="6">
    <source>
        <dbReference type="EMBL" id="SEJ35200.1"/>
    </source>
</evidence>
<feature type="transmembrane region" description="Helical" evidence="4">
    <location>
        <begin position="12"/>
        <end position="32"/>
    </location>
</feature>
<dbReference type="PANTHER" id="PTHR10434">
    <property type="entry name" value="1-ACYL-SN-GLYCEROL-3-PHOSPHATE ACYLTRANSFERASE"/>
    <property type="match status" value="1"/>
</dbReference>
<gene>
    <name evidence="6" type="ORF">SAMN05192553_103411</name>
</gene>
<dbReference type="Pfam" id="PF01553">
    <property type="entry name" value="Acyltransferase"/>
    <property type="match status" value="1"/>
</dbReference>
<dbReference type="SUPFAM" id="SSF69593">
    <property type="entry name" value="Glycerol-3-phosphate (1)-acyltransferase"/>
    <property type="match status" value="1"/>
</dbReference>
<dbReference type="GO" id="GO:0006654">
    <property type="term" value="P:phosphatidic acid biosynthetic process"/>
    <property type="evidence" value="ECO:0007669"/>
    <property type="project" value="TreeGrafter"/>
</dbReference>
<evidence type="ECO:0000256" key="3">
    <source>
        <dbReference type="ARBA" id="ARBA00023315"/>
    </source>
</evidence>
<feature type="domain" description="Phospholipid/glycerol acyltransferase" evidence="5">
    <location>
        <begin position="74"/>
        <end position="188"/>
    </location>
</feature>
<organism evidence="6 7">
    <name type="scientific">Cyclobacterium xiamenense</name>
    <dbReference type="NCBI Taxonomy" id="1297121"/>
    <lineage>
        <taxon>Bacteria</taxon>
        <taxon>Pseudomonadati</taxon>
        <taxon>Bacteroidota</taxon>
        <taxon>Cytophagia</taxon>
        <taxon>Cytophagales</taxon>
        <taxon>Cyclobacteriaceae</taxon>
        <taxon>Cyclobacterium</taxon>
    </lineage>
</organism>
<proteinExistence type="predicted"/>
<sequence length="252" mass="28671">MKKIVQRLYSLYGSLVFILTFLALLPIFAYTIEVSGEKSRGRRMNRIWSKVFFGMLFFKVRMENLHHFKGNAPYVIVANHFSYLDIPVLGLIPFDLVFIGKSSLARVPLFGYMFKHLHIAVDRNSLKSRGVSVQKAKEALEQGSSVVFFPEGGISSERPPAMSRFKDGAFKVALDKQIPIIPITLSYNHLILPDDGRFLLRYKPVKVVVHPPLSVEGLGAKDVSVLKEKCYHIIQEQLWKDNAPVTNKIHRT</sequence>
<dbReference type="OrthoDB" id="9803035at2"/>
<evidence type="ECO:0000259" key="5">
    <source>
        <dbReference type="SMART" id="SM00563"/>
    </source>
</evidence>
<keyword evidence="4" id="KW-0472">Membrane</keyword>
<keyword evidence="4" id="KW-0812">Transmembrane</keyword>
<comment type="pathway">
    <text evidence="1">Lipid metabolism.</text>
</comment>
<keyword evidence="7" id="KW-1185">Reference proteome</keyword>
<name>A0A1H6YDD8_9BACT</name>
<evidence type="ECO:0000256" key="1">
    <source>
        <dbReference type="ARBA" id="ARBA00005189"/>
    </source>
</evidence>
<dbReference type="RefSeq" id="WP_092173873.1">
    <property type="nucleotide sequence ID" value="NZ_FNZH01000003.1"/>
</dbReference>
<keyword evidence="2 6" id="KW-0808">Transferase</keyword>
<dbReference type="STRING" id="1416801.SAMN05192553_103411"/>
<keyword evidence="3 6" id="KW-0012">Acyltransferase</keyword>
<evidence type="ECO:0000313" key="7">
    <source>
        <dbReference type="Proteomes" id="UP000199403"/>
    </source>
</evidence>
<dbReference type="GO" id="GO:0003841">
    <property type="term" value="F:1-acylglycerol-3-phosphate O-acyltransferase activity"/>
    <property type="evidence" value="ECO:0007669"/>
    <property type="project" value="TreeGrafter"/>
</dbReference>
<dbReference type="SMART" id="SM00563">
    <property type="entry name" value="PlsC"/>
    <property type="match status" value="1"/>
</dbReference>
<dbReference type="CDD" id="cd07989">
    <property type="entry name" value="LPLAT_AGPAT-like"/>
    <property type="match status" value="1"/>
</dbReference>
<dbReference type="EMBL" id="FNZH01000003">
    <property type="protein sequence ID" value="SEJ35200.1"/>
    <property type="molecule type" value="Genomic_DNA"/>
</dbReference>
<dbReference type="PANTHER" id="PTHR10434:SF11">
    <property type="entry name" value="1-ACYL-SN-GLYCEROL-3-PHOSPHATE ACYLTRANSFERASE"/>
    <property type="match status" value="1"/>
</dbReference>
<dbReference type="Proteomes" id="UP000199403">
    <property type="component" value="Unassembled WGS sequence"/>
</dbReference>
<protein>
    <submittedName>
        <fullName evidence="6">1-acyl-sn-glycerol-3-phosphate acyltransferase</fullName>
    </submittedName>
</protein>
<dbReference type="AlphaFoldDB" id="A0A1H6YDD8"/>
<dbReference type="InterPro" id="IPR002123">
    <property type="entry name" value="Plipid/glycerol_acylTrfase"/>
</dbReference>
<accession>A0A1H6YDD8</accession>
<keyword evidence="4" id="KW-1133">Transmembrane helix</keyword>
<evidence type="ECO:0000256" key="4">
    <source>
        <dbReference type="SAM" id="Phobius"/>
    </source>
</evidence>
<reference evidence="7" key="1">
    <citation type="submission" date="2016-10" db="EMBL/GenBank/DDBJ databases">
        <authorList>
            <person name="Varghese N."/>
            <person name="Submissions S."/>
        </authorList>
    </citation>
    <scope>NUCLEOTIDE SEQUENCE [LARGE SCALE GENOMIC DNA]</scope>
    <source>
        <strain evidence="7">IBRC-M 10761</strain>
    </source>
</reference>